<evidence type="ECO:0000256" key="1">
    <source>
        <dbReference type="ARBA" id="ARBA00005015"/>
    </source>
</evidence>
<evidence type="ECO:0000256" key="4">
    <source>
        <dbReference type="ARBA" id="ARBA00017858"/>
    </source>
</evidence>
<evidence type="ECO:0000256" key="5">
    <source>
        <dbReference type="ARBA" id="ARBA00022605"/>
    </source>
</evidence>
<dbReference type="InterPro" id="IPR020568">
    <property type="entry name" value="Ribosomal_Su5_D2-typ_SF"/>
</dbReference>
<evidence type="ECO:0000256" key="9">
    <source>
        <dbReference type="ARBA" id="ARBA00022777"/>
    </source>
</evidence>
<dbReference type="InterPro" id="IPR000870">
    <property type="entry name" value="Homoserine_kinase"/>
</dbReference>
<dbReference type="Pfam" id="PF00288">
    <property type="entry name" value="GHMP_kinases_N"/>
    <property type="match status" value="1"/>
</dbReference>
<evidence type="ECO:0000256" key="8">
    <source>
        <dbReference type="ARBA" id="ARBA00022741"/>
    </source>
</evidence>
<protein>
    <recommendedName>
        <fullName evidence="4 13">Homoserine kinase</fullName>
        <shortName evidence="13">HK</shortName>
        <shortName evidence="13">HSK</shortName>
        <ecNumber evidence="3 13">2.7.1.39</ecNumber>
    </recommendedName>
</protein>
<keyword evidence="18" id="KW-1185">Reference proteome</keyword>
<evidence type="ECO:0000259" key="15">
    <source>
        <dbReference type="Pfam" id="PF00288"/>
    </source>
</evidence>
<dbReference type="PROSITE" id="PS00627">
    <property type="entry name" value="GHMP_KINASES_ATP"/>
    <property type="match status" value="1"/>
</dbReference>
<dbReference type="GO" id="GO:0005524">
    <property type="term" value="F:ATP binding"/>
    <property type="evidence" value="ECO:0007669"/>
    <property type="project" value="UniProtKB-UniRule"/>
</dbReference>
<comment type="function">
    <text evidence="12 13">Catalyzes the ATP-dependent phosphorylation of L-homoserine to L-homoserine phosphate.</text>
</comment>
<gene>
    <name evidence="13" type="primary">thrB</name>
    <name evidence="17" type="ORF">Ga0074812_10818</name>
</gene>
<dbReference type="InterPro" id="IPR014721">
    <property type="entry name" value="Ribsml_uS5_D2-typ_fold_subgr"/>
</dbReference>
<dbReference type="PANTHER" id="PTHR20861:SF1">
    <property type="entry name" value="HOMOSERINE KINASE"/>
    <property type="match status" value="1"/>
</dbReference>
<keyword evidence="7 13" id="KW-0791">Threonine biosynthesis</keyword>
<name>A0A0S4QPS1_9ACTN</name>
<keyword evidence="13" id="KW-0963">Cytoplasm</keyword>
<keyword evidence="9 13" id="KW-0418">Kinase</keyword>
<dbReference type="SUPFAM" id="SSF55060">
    <property type="entry name" value="GHMP Kinase, C-terminal domain"/>
    <property type="match status" value="1"/>
</dbReference>
<dbReference type="EC" id="2.7.1.39" evidence="3 13"/>
<evidence type="ECO:0000256" key="12">
    <source>
        <dbReference type="ARBA" id="ARBA00049954"/>
    </source>
</evidence>
<keyword evidence="5 13" id="KW-0028">Amino-acid biosynthesis</keyword>
<dbReference type="Gene3D" id="3.30.230.10">
    <property type="match status" value="1"/>
</dbReference>
<dbReference type="NCBIfam" id="TIGR00191">
    <property type="entry name" value="thrB"/>
    <property type="match status" value="1"/>
</dbReference>
<dbReference type="AlphaFoldDB" id="A0A0S4QPS1"/>
<dbReference type="Proteomes" id="UP000198802">
    <property type="component" value="Unassembled WGS sequence"/>
</dbReference>
<dbReference type="PANTHER" id="PTHR20861">
    <property type="entry name" value="HOMOSERINE/4-DIPHOSPHOCYTIDYL-2-C-METHYL-D-ERYTHRITOL KINASE"/>
    <property type="match status" value="1"/>
</dbReference>
<keyword evidence="10 13" id="KW-0067">ATP-binding</keyword>
<dbReference type="GO" id="GO:0004413">
    <property type="term" value="F:homoserine kinase activity"/>
    <property type="evidence" value="ECO:0007669"/>
    <property type="project" value="UniProtKB-UniRule"/>
</dbReference>
<comment type="similarity">
    <text evidence="2 13">Belongs to the GHMP kinase family. Homoserine kinase subfamily.</text>
</comment>
<dbReference type="PRINTS" id="PR00958">
    <property type="entry name" value="HOMSERKINASE"/>
</dbReference>
<sequence length="342" mass="34215">MTAVGGRAAAAHETTHASGVAVSTSVEAAEQAGEPAAGGVRLRVPASSANLGPGFDALGIALGLYDEVSVHPTRSGLTIDAVGPDVVPATEDHLVVRAVRATFDEIGWAQPGLALRCVNRIPHGRGLGSSAAAIVAGVAAADTLAGSPLGPAGRLRLATAIEGHPDNVAAALLGGLTVAWFEAGVPQALRVEPAGEVRPVLFVPSRRQSTEQARGVLPEQVSHSDAAVNLGRATLLALALSGAEPAVAVGAERSRLLLAATEDRLHQPYRLPLLPASADLVRRLRAEGIPAALSGSGPSVVALAVGGGQAAAAIGVAAPGFSVIPLTLDAEGVQVETVDSQE</sequence>
<reference evidence="18" key="1">
    <citation type="submission" date="2015-11" db="EMBL/GenBank/DDBJ databases">
        <authorList>
            <person name="Varghese N."/>
        </authorList>
    </citation>
    <scope>NUCLEOTIDE SEQUENCE [LARGE SCALE GENOMIC DNA]</scope>
    <source>
        <strain evidence="18">DSM 45899</strain>
    </source>
</reference>
<evidence type="ECO:0000256" key="7">
    <source>
        <dbReference type="ARBA" id="ARBA00022697"/>
    </source>
</evidence>
<proteinExistence type="inferred from homology"/>
<comment type="pathway">
    <text evidence="1 13">Amino-acid biosynthesis; L-threonine biosynthesis; L-threonine from L-aspartate: step 4/5.</text>
</comment>
<evidence type="ECO:0000256" key="13">
    <source>
        <dbReference type="HAMAP-Rule" id="MF_00384"/>
    </source>
</evidence>
<dbReference type="InterPro" id="IPR036554">
    <property type="entry name" value="GHMP_kinase_C_sf"/>
</dbReference>
<dbReference type="UniPathway" id="UPA00050">
    <property type="reaction ID" value="UER00064"/>
</dbReference>
<evidence type="ECO:0000256" key="11">
    <source>
        <dbReference type="ARBA" id="ARBA00049375"/>
    </source>
</evidence>
<dbReference type="GO" id="GO:0005737">
    <property type="term" value="C:cytoplasm"/>
    <property type="evidence" value="ECO:0007669"/>
    <property type="project" value="UniProtKB-SubCell"/>
</dbReference>
<dbReference type="EMBL" id="FAOZ01000008">
    <property type="protein sequence ID" value="CUU56490.1"/>
    <property type="molecule type" value="Genomic_DNA"/>
</dbReference>
<evidence type="ECO:0000256" key="10">
    <source>
        <dbReference type="ARBA" id="ARBA00022840"/>
    </source>
</evidence>
<feature type="domain" description="GHMP kinase N-terminal" evidence="15">
    <location>
        <begin position="94"/>
        <end position="175"/>
    </location>
</feature>
<evidence type="ECO:0000313" key="18">
    <source>
        <dbReference type="Proteomes" id="UP000198802"/>
    </source>
</evidence>
<feature type="region of interest" description="Disordered" evidence="14">
    <location>
        <begin position="1"/>
        <end position="26"/>
    </location>
</feature>
<dbReference type="HAMAP" id="MF_00384">
    <property type="entry name" value="Homoser_kinase"/>
    <property type="match status" value="1"/>
</dbReference>
<dbReference type="SUPFAM" id="SSF54211">
    <property type="entry name" value="Ribosomal protein S5 domain 2-like"/>
    <property type="match status" value="1"/>
</dbReference>
<evidence type="ECO:0000256" key="3">
    <source>
        <dbReference type="ARBA" id="ARBA00012078"/>
    </source>
</evidence>
<comment type="subcellular location">
    <subcellularLocation>
        <location evidence="13">Cytoplasm</location>
    </subcellularLocation>
</comment>
<evidence type="ECO:0000259" key="16">
    <source>
        <dbReference type="Pfam" id="PF08544"/>
    </source>
</evidence>
<dbReference type="Pfam" id="PF08544">
    <property type="entry name" value="GHMP_kinases_C"/>
    <property type="match status" value="1"/>
</dbReference>
<feature type="domain" description="GHMP kinase C-terminal" evidence="16">
    <location>
        <begin position="257"/>
        <end position="304"/>
    </location>
</feature>
<evidence type="ECO:0000313" key="17">
    <source>
        <dbReference type="EMBL" id="CUU56490.1"/>
    </source>
</evidence>
<dbReference type="PIRSF" id="PIRSF000676">
    <property type="entry name" value="Homoser_kin"/>
    <property type="match status" value="1"/>
</dbReference>
<dbReference type="InterPro" id="IPR006203">
    <property type="entry name" value="GHMP_knse_ATP-bd_CS"/>
</dbReference>
<accession>A0A0S4QPS1</accession>
<evidence type="ECO:0000256" key="14">
    <source>
        <dbReference type="SAM" id="MobiDB-lite"/>
    </source>
</evidence>
<comment type="catalytic activity">
    <reaction evidence="11 13">
        <text>L-homoserine + ATP = O-phospho-L-homoserine + ADP + H(+)</text>
        <dbReference type="Rhea" id="RHEA:13985"/>
        <dbReference type="ChEBI" id="CHEBI:15378"/>
        <dbReference type="ChEBI" id="CHEBI:30616"/>
        <dbReference type="ChEBI" id="CHEBI:57476"/>
        <dbReference type="ChEBI" id="CHEBI:57590"/>
        <dbReference type="ChEBI" id="CHEBI:456216"/>
        <dbReference type="EC" id="2.7.1.39"/>
    </reaction>
</comment>
<dbReference type="InterPro" id="IPR006204">
    <property type="entry name" value="GHMP_kinase_N_dom"/>
</dbReference>
<evidence type="ECO:0000256" key="2">
    <source>
        <dbReference type="ARBA" id="ARBA00007370"/>
    </source>
</evidence>
<keyword evidence="6 13" id="KW-0808">Transferase</keyword>
<organism evidence="17 18">
    <name type="scientific">Parafrankia irregularis</name>
    <dbReference type="NCBI Taxonomy" id="795642"/>
    <lineage>
        <taxon>Bacteria</taxon>
        <taxon>Bacillati</taxon>
        <taxon>Actinomycetota</taxon>
        <taxon>Actinomycetes</taxon>
        <taxon>Frankiales</taxon>
        <taxon>Frankiaceae</taxon>
        <taxon>Parafrankia</taxon>
    </lineage>
</organism>
<dbReference type="GO" id="GO:0009088">
    <property type="term" value="P:threonine biosynthetic process"/>
    <property type="evidence" value="ECO:0007669"/>
    <property type="project" value="UniProtKB-UniRule"/>
</dbReference>
<keyword evidence="8 13" id="KW-0547">Nucleotide-binding</keyword>
<feature type="binding site" evidence="13">
    <location>
        <begin position="122"/>
        <end position="132"/>
    </location>
    <ligand>
        <name>ATP</name>
        <dbReference type="ChEBI" id="CHEBI:30616"/>
    </ligand>
</feature>
<dbReference type="InterPro" id="IPR013750">
    <property type="entry name" value="GHMP_kinase_C_dom"/>
</dbReference>
<dbReference type="Gene3D" id="3.30.70.890">
    <property type="entry name" value="GHMP kinase, C-terminal domain"/>
    <property type="match status" value="1"/>
</dbReference>
<evidence type="ECO:0000256" key="6">
    <source>
        <dbReference type="ARBA" id="ARBA00022679"/>
    </source>
</evidence>